<evidence type="ECO:0000313" key="1">
    <source>
        <dbReference type="EMBL" id="KAJ9108510.1"/>
    </source>
</evidence>
<protein>
    <submittedName>
        <fullName evidence="1">Uncharacterized protein</fullName>
    </submittedName>
</protein>
<sequence length="388" mass="42049">MASFSLSEALKTEALTPFGNALAGALGGVASNTVKTRIQAAHDHDAGLSKQQKQTVLGLLLRIWHKEGLPGFFKGFSANMINTFSMQFAYFFFHSWLRDWTLKRLSRNVVKPVVQLSTALELLLGALAGAFAQIFTIPVAVIATRQQLHTPEHDAKHPGLFDTAREIIAEDGVTGLWTGLKPGLVLTANPAITYGVFERVKGILVAAQVAAGAEARLTPGRSFLLGILSKTLATIVTYPYIFAKVRLQAKPPKPQGQTTTPSAPPANATEPTAPTSYANVVASSEPAHESDAHFVSEKDLEANTQEAATQTPLKAAETVASKQSRQTSAIGVLRDTYRTKGFAGWYQGMHAQIIKAVLSQGILFMLKNQFERYALIIMILSRRLLKRA</sequence>
<evidence type="ECO:0000313" key="2">
    <source>
        <dbReference type="Proteomes" id="UP001230649"/>
    </source>
</evidence>
<dbReference type="EMBL" id="JASBWS010000031">
    <property type="protein sequence ID" value="KAJ9108510.1"/>
    <property type="molecule type" value="Genomic_DNA"/>
</dbReference>
<accession>A0ACC2WBL8</accession>
<reference evidence="1" key="1">
    <citation type="submission" date="2023-04" db="EMBL/GenBank/DDBJ databases">
        <title>Draft Genome sequencing of Naganishia species isolated from polar environments using Oxford Nanopore Technology.</title>
        <authorList>
            <person name="Leo P."/>
            <person name="Venkateswaran K."/>
        </authorList>
    </citation>
    <scope>NUCLEOTIDE SEQUENCE</scope>
    <source>
        <strain evidence="1">MNA-CCFEE 5262</strain>
    </source>
</reference>
<proteinExistence type="predicted"/>
<name>A0ACC2WBL8_9TREE</name>
<dbReference type="Proteomes" id="UP001230649">
    <property type="component" value="Unassembled WGS sequence"/>
</dbReference>
<keyword evidence="2" id="KW-1185">Reference proteome</keyword>
<comment type="caution">
    <text evidence="1">The sequence shown here is derived from an EMBL/GenBank/DDBJ whole genome shotgun (WGS) entry which is preliminary data.</text>
</comment>
<organism evidence="1 2">
    <name type="scientific">Naganishia adeliensis</name>
    <dbReference type="NCBI Taxonomy" id="92952"/>
    <lineage>
        <taxon>Eukaryota</taxon>
        <taxon>Fungi</taxon>
        <taxon>Dikarya</taxon>
        <taxon>Basidiomycota</taxon>
        <taxon>Agaricomycotina</taxon>
        <taxon>Tremellomycetes</taxon>
        <taxon>Filobasidiales</taxon>
        <taxon>Filobasidiaceae</taxon>
        <taxon>Naganishia</taxon>
    </lineage>
</organism>
<gene>
    <name evidence="1" type="ORF">QFC20_003416</name>
</gene>